<name>A0A7S9NSF4_SACSO</name>
<feature type="region of interest" description="Disordered" evidence="1">
    <location>
        <begin position="1"/>
        <end position="45"/>
    </location>
</feature>
<dbReference type="EMBL" id="CP050869">
    <property type="protein sequence ID" value="QPG51192.1"/>
    <property type="molecule type" value="Genomic_DNA"/>
</dbReference>
<dbReference type="Proteomes" id="UP000594632">
    <property type="component" value="Chromosome"/>
</dbReference>
<protein>
    <submittedName>
        <fullName evidence="2">Uncharacterized protein</fullName>
    </submittedName>
</protein>
<accession>A0A7S9NSF4</accession>
<feature type="compositionally biased region" description="Basic and acidic residues" evidence="1">
    <location>
        <begin position="32"/>
        <end position="45"/>
    </location>
</feature>
<sequence length="93" mass="11205">MFKRKGTKGENRDRGEENRRVEKENRRNKKRSREDLQTTTDSDRMYEEECSELLRQLLKLSSKESALTFELYQLLEEAKVETLRLSGLYFVRL</sequence>
<evidence type="ECO:0000256" key="1">
    <source>
        <dbReference type="SAM" id="MobiDB-lite"/>
    </source>
</evidence>
<gene>
    <name evidence="2" type="ORF">HFC64_16430</name>
</gene>
<organism evidence="2 3">
    <name type="scientific">Saccharolobus solfataricus</name>
    <name type="common">Sulfolobus solfataricus</name>
    <dbReference type="NCBI Taxonomy" id="2287"/>
    <lineage>
        <taxon>Archaea</taxon>
        <taxon>Thermoproteota</taxon>
        <taxon>Thermoprotei</taxon>
        <taxon>Sulfolobales</taxon>
        <taxon>Sulfolobaceae</taxon>
        <taxon>Saccharolobus</taxon>
    </lineage>
</organism>
<evidence type="ECO:0000313" key="3">
    <source>
        <dbReference type="Proteomes" id="UP000594632"/>
    </source>
</evidence>
<evidence type="ECO:0000313" key="2">
    <source>
        <dbReference type="EMBL" id="QPG51192.1"/>
    </source>
</evidence>
<proteinExistence type="predicted"/>
<feature type="compositionally biased region" description="Basic and acidic residues" evidence="1">
    <location>
        <begin position="7"/>
        <end position="25"/>
    </location>
</feature>
<dbReference type="AlphaFoldDB" id="A0A7S9NSF4"/>
<reference evidence="2 3" key="1">
    <citation type="journal article" date="2020" name="Nat. Commun.">
        <title>The structures of two archaeal type IV pili illuminate evolutionary relationships.</title>
        <authorList>
            <person name="Wang F."/>
            <person name="Baquero D.P."/>
            <person name="Su Z."/>
            <person name="Beltran L.C."/>
            <person name="Prangishvili D."/>
            <person name="Krupovic M."/>
            <person name="Egelman E.H."/>
        </authorList>
    </citation>
    <scope>NUCLEOTIDE SEQUENCE [LARGE SCALE GENOMIC DNA]</scope>
    <source>
        <strain evidence="2 3">POZ149</strain>
    </source>
</reference>